<evidence type="ECO:0000313" key="3">
    <source>
        <dbReference type="Proteomes" id="UP000019754"/>
    </source>
</evidence>
<dbReference type="PANTHER" id="PTHR39203:SF1">
    <property type="entry name" value="CYTOPLASMIC PROTEIN"/>
    <property type="match status" value="1"/>
</dbReference>
<dbReference type="InterPro" id="IPR009326">
    <property type="entry name" value="DUF984"/>
</dbReference>
<dbReference type="Pfam" id="PF04266">
    <property type="entry name" value="ASCH"/>
    <property type="match status" value="1"/>
</dbReference>
<dbReference type="SUPFAM" id="SSF88697">
    <property type="entry name" value="PUA domain-like"/>
    <property type="match status" value="1"/>
</dbReference>
<feature type="domain" description="ASCH" evidence="1">
    <location>
        <begin position="33"/>
        <end position="155"/>
    </location>
</feature>
<dbReference type="InterPro" id="IPR007374">
    <property type="entry name" value="ASCH_domain"/>
</dbReference>
<dbReference type="PIRSF" id="PIRSF021320">
    <property type="entry name" value="DUF984"/>
    <property type="match status" value="1"/>
</dbReference>
<protein>
    <recommendedName>
        <fullName evidence="1">ASCH domain-containing protein</fullName>
    </recommendedName>
</protein>
<organism evidence="2 3">
    <name type="scientific">Brachybacterium muris UCD-AY4</name>
    <dbReference type="NCBI Taxonomy" id="1249481"/>
    <lineage>
        <taxon>Bacteria</taxon>
        <taxon>Bacillati</taxon>
        <taxon>Actinomycetota</taxon>
        <taxon>Actinomycetes</taxon>
        <taxon>Micrococcales</taxon>
        <taxon>Dermabacteraceae</taxon>
        <taxon>Brachybacterium</taxon>
    </lineage>
</organism>
<dbReference type="InterPro" id="IPR015947">
    <property type="entry name" value="PUA-like_sf"/>
</dbReference>
<gene>
    <name evidence="2" type="ORF">D641_0115000</name>
</gene>
<dbReference type="Gene3D" id="3.10.400.10">
    <property type="entry name" value="Sulfate adenylyltransferase"/>
    <property type="match status" value="1"/>
</dbReference>
<reference evidence="2 3" key="1">
    <citation type="journal article" date="2013" name="Genome Announc.">
        <title>Draft genome sequence of an Actinobacterium, Brachybacterium muris strain UCD-AY4.</title>
        <authorList>
            <person name="Lo J.R."/>
            <person name="Lang J.M."/>
            <person name="Darling A.E."/>
            <person name="Eisen J.A."/>
            <person name="Coil D.A."/>
        </authorList>
    </citation>
    <scope>NUCLEOTIDE SEQUENCE [LARGE SCALE GENOMIC DNA]</scope>
    <source>
        <strain evidence="2 3">UCD-AY4</strain>
    </source>
</reference>
<dbReference type="PANTHER" id="PTHR39203">
    <property type="entry name" value="CYTOPLASMIC PROTEIN-RELATED"/>
    <property type="match status" value="1"/>
</dbReference>
<keyword evidence="3" id="KW-1185">Reference proteome</keyword>
<evidence type="ECO:0000313" key="2">
    <source>
        <dbReference type="EMBL" id="EYT47569.1"/>
    </source>
</evidence>
<dbReference type="HOGENOM" id="CLU_102450_0_0_11"/>
<sequence>MMTGSPDPARLDAFWAAVRADQPDLPVERPEAWAFGATPAQADELLALVLEGTKTATASSLWDYEAAGDPLPQVGEVAIVLDGSGRPRAVLETTDVQVVPFDQVGPAHAHAEGEGDRSLEYWRRVHEAFWRTHSEDPRGFAPDMPVVCERIRVVAAPATV</sequence>
<evidence type="ECO:0000259" key="1">
    <source>
        <dbReference type="SMART" id="SM01022"/>
    </source>
</evidence>
<name>A0A022KXC5_9MICO</name>
<proteinExistence type="predicted"/>
<accession>A0A022KXC5</accession>
<comment type="caution">
    <text evidence="2">The sequence shown here is derived from an EMBL/GenBank/DDBJ whole genome shotgun (WGS) entry which is preliminary data.</text>
</comment>
<dbReference type="EMBL" id="AORC01000036">
    <property type="protein sequence ID" value="EYT47569.1"/>
    <property type="molecule type" value="Genomic_DNA"/>
</dbReference>
<dbReference type="CDD" id="cd06553">
    <property type="entry name" value="ASCH_Ef3133_like"/>
    <property type="match status" value="1"/>
</dbReference>
<dbReference type="Proteomes" id="UP000019754">
    <property type="component" value="Unassembled WGS sequence"/>
</dbReference>
<dbReference type="SMART" id="SM01022">
    <property type="entry name" value="ASCH"/>
    <property type="match status" value="1"/>
</dbReference>
<dbReference type="AlphaFoldDB" id="A0A022KXC5"/>